<evidence type="ECO:0000313" key="2">
    <source>
        <dbReference type="WBParaSite" id="MCU_000275-RA"/>
    </source>
</evidence>
<dbReference type="AlphaFoldDB" id="A0A5K3EH64"/>
<evidence type="ECO:0000256" key="1">
    <source>
        <dbReference type="SAM" id="MobiDB-lite"/>
    </source>
</evidence>
<sequence length="75" mass="8331">RNIVTSCLQISHCLKPLDKFLEDSHLLQNLLVLLDPDVKLPKDIFGHSHPEVHEDTVSLPNSGSSHPMQSHLTGT</sequence>
<organism evidence="2">
    <name type="scientific">Mesocestoides corti</name>
    <name type="common">Flatworm</name>
    <dbReference type="NCBI Taxonomy" id="53468"/>
    <lineage>
        <taxon>Eukaryota</taxon>
        <taxon>Metazoa</taxon>
        <taxon>Spiralia</taxon>
        <taxon>Lophotrochozoa</taxon>
        <taxon>Platyhelminthes</taxon>
        <taxon>Cestoda</taxon>
        <taxon>Eucestoda</taxon>
        <taxon>Cyclophyllidea</taxon>
        <taxon>Mesocestoididae</taxon>
        <taxon>Mesocestoides</taxon>
    </lineage>
</organism>
<protein>
    <submittedName>
        <fullName evidence="2">SNX19</fullName>
    </submittedName>
</protein>
<reference evidence="2" key="1">
    <citation type="submission" date="2019-11" db="UniProtKB">
        <authorList>
            <consortium name="WormBaseParasite"/>
        </authorList>
    </citation>
    <scope>IDENTIFICATION</scope>
</reference>
<feature type="compositionally biased region" description="Polar residues" evidence="1">
    <location>
        <begin position="58"/>
        <end position="75"/>
    </location>
</feature>
<accession>A0A5K3EH64</accession>
<dbReference type="WBParaSite" id="MCU_000275-RA">
    <property type="protein sequence ID" value="MCU_000275-RA"/>
    <property type="gene ID" value="MCU_000275"/>
</dbReference>
<name>A0A5K3EH64_MESCO</name>
<proteinExistence type="predicted"/>
<feature type="region of interest" description="Disordered" evidence="1">
    <location>
        <begin position="53"/>
        <end position="75"/>
    </location>
</feature>